<protein>
    <submittedName>
        <fullName evidence="3">ABC transporter substrate-binding protein</fullName>
    </submittedName>
</protein>
<accession>A0ABV1SK38</accession>
<dbReference type="Pfam" id="PF13416">
    <property type="entry name" value="SBP_bac_8"/>
    <property type="match status" value="1"/>
</dbReference>
<proteinExistence type="predicted"/>
<dbReference type="PANTHER" id="PTHR30222:SF2">
    <property type="entry name" value="ABC TRANSPORTER SUBSTRATE-BINDING PROTEIN"/>
    <property type="match status" value="1"/>
</dbReference>
<evidence type="ECO:0000256" key="2">
    <source>
        <dbReference type="SAM" id="SignalP"/>
    </source>
</evidence>
<sequence>MIYPRLLSYSILAAGLSLTATPALYAETLTITAAGGDYGTGLKEAMWGPASKELGLDIREESQSDSLAALRMQVMSKAVTTDVIHLGSAEAAQAADMGLLEKLDTSVVDMNALPEGARNDYCYPFDSYGTVMAWNTKTYGENGPKTWADFWDTKTYPGRRALRANAQDVLEIALLSEGVAPADIYKVLSSEDGIKRAVARLAELKPDVAIWWTSGAQSAQILTDGEVDMAATWNGRAAAAAEQGPADYTFKGSVIGTDCLAVPAGAPHAKDAMRLIATMTTPEREAKLTDYILYGPVNEAAYKTGLIPEDRMPKLATSPENLEGSVYADPSWWVKHGEDAQIAFDEMINN</sequence>
<evidence type="ECO:0000256" key="1">
    <source>
        <dbReference type="ARBA" id="ARBA00022729"/>
    </source>
</evidence>
<feature type="signal peptide" evidence="2">
    <location>
        <begin position="1"/>
        <end position="25"/>
    </location>
</feature>
<dbReference type="Gene3D" id="3.40.190.10">
    <property type="entry name" value="Periplasmic binding protein-like II"/>
    <property type="match status" value="2"/>
</dbReference>
<reference evidence="3 4" key="1">
    <citation type="submission" date="2024-01" db="EMBL/GenBank/DDBJ databases">
        <authorList>
            <person name="Deng Y."/>
            <person name="Su J."/>
        </authorList>
    </citation>
    <scope>NUCLEOTIDE SEQUENCE [LARGE SCALE GENOMIC DNA]</scope>
    <source>
        <strain evidence="3 4">CPCC 100088</strain>
    </source>
</reference>
<feature type="chain" id="PRO_5046986389" evidence="2">
    <location>
        <begin position="26"/>
        <end position="350"/>
    </location>
</feature>
<gene>
    <name evidence="3" type="ORF">VSX56_14745</name>
</gene>
<organism evidence="3 4">
    <name type="scientific">Thioclava kandeliae</name>
    <dbReference type="NCBI Taxonomy" id="3070818"/>
    <lineage>
        <taxon>Bacteria</taxon>
        <taxon>Pseudomonadati</taxon>
        <taxon>Pseudomonadota</taxon>
        <taxon>Alphaproteobacteria</taxon>
        <taxon>Rhodobacterales</taxon>
        <taxon>Paracoccaceae</taxon>
        <taxon>Thioclava</taxon>
    </lineage>
</organism>
<dbReference type="SUPFAM" id="SSF53850">
    <property type="entry name" value="Periplasmic binding protein-like II"/>
    <property type="match status" value="1"/>
</dbReference>
<evidence type="ECO:0000313" key="4">
    <source>
        <dbReference type="Proteomes" id="UP001438953"/>
    </source>
</evidence>
<dbReference type="InterPro" id="IPR006059">
    <property type="entry name" value="SBP"/>
</dbReference>
<dbReference type="EMBL" id="JAYWLC010000014">
    <property type="protein sequence ID" value="MER5173031.1"/>
    <property type="molecule type" value="Genomic_DNA"/>
</dbReference>
<keyword evidence="1 2" id="KW-0732">Signal</keyword>
<name>A0ABV1SK38_9RHOB</name>
<reference evidence="3 4" key="2">
    <citation type="submission" date="2024-06" db="EMBL/GenBank/DDBJ databases">
        <title>Thioclava kandeliae sp. nov. from a rhizosphere soil sample of Kandelia candel in a mangrove.</title>
        <authorList>
            <person name="Mu T."/>
        </authorList>
    </citation>
    <scope>NUCLEOTIDE SEQUENCE [LARGE SCALE GENOMIC DNA]</scope>
    <source>
        <strain evidence="3 4">CPCC 100088</strain>
    </source>
</reference>
<dbReference type="CDD" id="cd13589">
    <property type="entry name" value="PBP2_polyamine_RpCGA009"/>
    <property type="match status" value="1"/>
</dbReference>
<comment type="caution">
    <text evidence="3">The sequence shown here is derived from an EMBL/GenBank/DDBJ whole genome shotgun (WGS) entry which is preliminary data.</text>
</comment>
<dbReference type="PANTHER" id="PTHR30222">
    <property type="entry name" value="SPERMIDINE/PUTRESCINE-BINDING PERIPLASMIC PROTEIN"/>
    <property type="match status" value="1"/>
</dbReference>
<evidence type="ECO:0000313" key="3">
    <source>
        <dbReference type="EMBL" id="MER5173031.1"/>
    </source>
</evidence>
<dbReference type="RefSeq" id="WP_350938206.1">
    <property type="nucleotide sequence ID" value="NZ_JAYWLC010000014.1"/>
</dbReference>
<keyword evidence="4" id="KW-1185">Reference proteome</keyword>
<dbReference type="Proteomes" id="UP001438953">
    <property type="component" value="Unassembled WGS sequence"/>
</dbReference>